<gene>
    <name evidence="4" type="ORF">DLJ53_00240</name>
</gene>
<dbReference type="SUPFAM" id="SSF48208">
    <property type="entry name" value="Six-hairpin glycosidases"/>
    <property type="match status" value="1"/>
</dbReference>
<dbReference type="InterPro" id="IPR012341">
    <property type="entry name" value="6hp_glycosidase-like_sf"/>
</dbReference>
<organism evidence="4 5">
    <name type="scientific">Acuticoccus sediminis</name>
    <dbReference type="NCBI Taxonomy" id="2184697"/>
    <lineage>
        <taxon>Bacteria</taxon>
        <taxon>Pseudomonadati</taxon>
        <taxon>Pseudomonadota</taxon>
        <taxon>Alphaproteobacteria</taxon>
        <taxon>Hyphomicrobiales</taxon>
        <taxon>Amorphaceae</taxon>
        <taxon>Acuticoccus</taxon>
    </lineage>
</organism>
<dbReference type="GO" id="GO:0004553">
    <property type="term" value="F:hydrolase activity, hydrolyzing O-glycosyl compounds"/>
    <property type="evidence" value="ECO:0007669"/>
    <property type="project" value="UniProtKB-ARBA"/>
</dbReference>
<dbReference type="GO" id="GO:0005975">
    <property type="term" value="P:carbohydrate metabolic process"/>
    <property type="evidence" value="ECO:0007669"/>
    <property type="project" value="InterPro"/>
</dbReference>
<evidence type="ECO:0000313" key="5">
    <source>
        <dbReference type="Proteomes" id="UP000249590"/>
    </source>
</evidence>
<evidence type="ECO:0000259" key="2">
    <source>
        <dbReference type="Pfam" id="PF00723"/>
    </source>
</evidence>
<reference evidence="4 5" key="1">
    <citation type="submission" date="2018-05" db="EMBL/GenBank/DDBJ databases">
        <title>Acuticoccus sediminis sp. nov., isolated from deep-sea sediment of Indian Ocean.</title>
        <authorList>
            <person name="Liu X."/>
            <person name="Lai Q."/>
            <person name="Du Y."/>
            <person name="Sun F."/>
            <person name="Zhang X."/>
            <person name="Wang S."/>
            <person name="Shao Z."/>
        </authorList>
    </citation>
    <scope>NUCLEOTIDE SEQUENCE [LARGE SCALE GENOMIC DNA]</scope>
    <source>
        <strain evidence="4 5">PTG4-2</strain>
    </source>
</reference>
<dbReference type="Pfam" id="PF00723">
    <property type="entry name" value="Glyco_hydro_15"/>
    <property type="match status" value="1"/>
</dbReference>
<name>A0A8B2P1J3_9HYPH</name>
<feature type="compositionally biased region" description="Pro residues" evidence="1">
    <location>
        <begin position="48"/>
        <end position="58"/>
    </location>
</feature>
<sequence>MDGLRLRRLHDRQHDGDRRRHGTLPRIPRQRLTRPPFRRSEGAAADPLPRPPPRPPSTGPQDANMDARPAELTATDFPAIEDYAAVGNLETVAMIGCNGAVELFCYPHFDSPAIFAAALDRNAGSFVLRPTFARRGVQRYIENTNVLVTRYEKHDAVVEVTDFMPIGDPADANQLVRIATVLEGEAEIAASCKPAFDYARGPTAAHKSGDHIVFEDGGVTLPMRLAATHPLSLDGVEATASARLGAGERMVLVLVMDDAKQHLLNDGGVDRALEETLDYWRGWTAKSDYDGPWKGMVMRSALALKLMFSDRHGAIVAAPTFGLPEAIGGERNWDYRYCWVRDSAFTIYAMLRLGFYDEAENYRTWIRDRIEEREHETIALMYRVDGTTNLDETTLDHLSGHRGSQPVRIGNAAYRQTQLDIFGEVVDTLYLSQKFIAPMDERLWRDVSRLVDAAASTWHHPGSGFWEMRGEPTRFLDAHLMSWVALDRAIRLADRTGLPQNPAWRENRSRIVDTIETQFWNPKVGAYTQTLGGDKVDATALLMPLMKYTSTMSERFQSTLHVIEKRLVFGPRVRRYEPIGEEQEGLDGPAEGSFVACSFWYIEALARSARVEEAKTRFEEMLAMASPTGLFAEEVDAMGRHLGNTPQALSHLAMISAAVALDRAITNGGEAF</sequence>
<feature type="compositionally biased region" description="Basic residues" evidence="1">
    <location>
        <begin position="19"/>
        <end position="32"/>
    </location>
</feature>
<dbReference type="Gene3D" id="1.50.10.10">
    <property type="match status" value="1"/>
</dbReference>
<dbReference type="EMBL" id="QHHQ01000001">
    <property type="protein sequence ID" value="RAI03002.1"/>
    <property type="molecule type" value="Genomic_DNA"/>
</dbReference>
<accession>A0A8B2P1J3</accession>
<proteinExistence type="predicted"/>
<dbReference type="PANTHER" id="PTHR31616:SF0">
    <property type="entry name" value="GLUCAN 1,4-ALPHA-GLUCOSIDASE"/>
    <property type="match status" value="1"/>
</dbReference>
<feature type="compositionally biased region" description="Basic residues" evidence="1">
    <location>
        <begin position="1"/>
        <end position="11"/>
    </location>
</feature>
<comment type="caution">
    <text evidence="4">The sequence shown here is derived from an EMBL/GenBank/DDBJ whole genome shotgun (WGS) entry which is preliminary data.</text>
</comment>
<dbReference type="Proteomes" id="UP000249590">
    <property type="component" value="Unassembled WGS sequence"/>
</dbReference>
<keyword evidence="5" id="KW-1185">Reference proteome</keyword>
<feature type="domain" description="GH15-like" evidence="2">
    <location>
        <begin position="294"/>
        <end position="658"/>
    </location>
</feature>
<evidence type="ECO:0000313" key="4">
    <source>
        <dbReference type="EMBL" id="RAI03002.1"/>
    </source>
</evidence>
<dbReference type="PANTHER" id="PTHR31616">
    <property type="entry name" value="TREHALASE"/>
    <property type="match status" value="1"/>
</dbReference>
<dbReference type="InterPro" id="IPR008928">
    <property type="entry name" value="6-hairpin_glycosidase_sf"/>
</dbReference>
<feature type="domain" description="Trehalase-like N-terminal" evidence="3">
    <location>
        <begin position="72"/>
        <end position="255"/>
    </location>
</feature>
<feature type="region of interest" description="Disordered" evidence="1">
    <location>
        <begin position="1"/>
        <end position="65"/>
    </location>
</feature>
<dbReference type="InterPro" id="IPR011613">
    <property type="entry name" value="GH15-like"/>
</dbReference>
<dbReference type="Pfam" id="PF19291">
    <property type="entry name" value="TREH_N"/>
    <property type="match status" value="1"/>
</dbReference>
<dbReference type="InterPro" id="IPR045582">
    <property type="entry name" value="Trehalase-like_N"/>
</dbReference>
<protein>
    <submittedName>
        <fullName evidence="4">Glucoamylase</fullName>
    </submittedName>
</protein>
<evidence type="ECO:0000256" key="1">
    <source>
        <dbReference type="SAM" id="MobiDB-lite"/>
    </source>
</evidence>
<evidence type="ECO:0000259" key="3">
    <source>
        <dbReference type="Pfam" id="PF19291"/>
    </source>
</evidence>
<dbReference type="AlphaFoldDB" id="A0A8B2P1J3"/>